<evidence type="ECO:0000313" key="4">
    <source>
        <dbReference type="RefSeq" id="XP_052747580.1"/>
    </source>
</evidence>
<dbReference type="GeneID" id="112043298"/>
<dbReference type="InterPro" id="IPR036236">
    <property type="entry name" value="Znf_C2H2_sf"/>
</dbReference>
<feature type="region of interest" description="Disordered" evidence="1">
    <location>
        <begin position="367"/>
        <end position="426"/>
    </location>
</feature>
<dbReference type="PANTHER" id="PTHR46786:SF1">
    <property type="entry name" value="ZINC FINGER MATRIN-TYPE PROTEIN 3"/>
    <property type="match status" value="1"/>
</dbReference>
<organism evidence="3 4">
    <name type="scientific">Bicyclus anynana</name>
    <name type="common">Squinting bush brown butterfly</name>
    <dbReference type="NCBI Taxonomy" id="110368"/>
    <lineage>
        <taxon>Eukaryota</taxon>
        <taxon>Metazoa</taxon>
        <taxon>Ecdysozoa</taxon>
        <taxon>Arthropoda</taxon>
        <taxon>Hexapoda</taxon>
        <taxon>Insecta</taxon>
        <taxon>Pterygota</taxon>
        <taxon>Neoptera</taxon>
        <taxon>Endopterygota</taxon>
        <taxon>Lepidoptera</taxon>
        <taxon>Glossata</taxon>
        <taxon>Ditrysia</taxon>
        <taxon>Papilionoidea</taxon>
        <taxon>Nymphalidae</taxon>
        <taxon>Satyrinae</taxon>
        <taxon>Satyrini</taxon>
        <taxon>Mycalesina</taxon>
        <taxon>Bicyclus</taxon>
    </lineage>
</organism>
<reference evidence="4" key="1">
    <citation type="submission" date="2025-08" db="UniProtKB">
        <authorList>
            <consortium name="RefSeq"/>
        </authorList>
    </citation>
    <scope>IDENTIFICATION</scope>
</reference>
<protein>
    <submittedName>
        <fullName evidence="4">Zinc finger matrin-type protein 3 isoform X1</fullName>
    </submittedName>
</protein>
<evidence type="ECO:0000256" key="1">
    <source>
        <dbReference type="SAM" id="MobiDB-lite"/>
    </source>
</evidence>
<dbReference type="PANTHER" id="PTHR46786">
    <property type="entry name" value="ZINC FINGER MATRIN-TYPE PROTEIN 3"/>
    <property type="match status" value="1"/>
</dbReference>
<dbReference type="InterPro" id="IPR013087">
    <property type="entry name" value="Znf_C2H2_type"/>
</dbReference>
<proteinExistence type="predicted"/>
<gene>
    <name evidence="4" type="primary">LOC112043298</name>
</gene>
<dbReference type="RefSeq" id="XP_052747580.1">
    <property type="nucleotide sequence ID" value="XM_052891620.1"/>
</dbReference>
<keyword evidence="3" id="KW-1185">Reference proteome</keyword>
<feature type="compositionally biased region" description="Low complexity" evidence="1">
    <location>
        <begin position="52"/>
        <end position="70"/>
    </location>
</feature>
<dbReference type="Pfam" id="PF12874">
    <property type="entry name" value="zf-met"/>
    <property type="match status" value="2"/>
</dbReference>
<feature type="compositionally biased region" description="Acidic residues" evidence="1">
    <location>
        <begin position="370"/>
        <end position="409"/>
    </location>
</feature>
<dbReference type="InterPro" id="IPR003604">
    <property type="entry name" value="Matrin/U1-like-C_Znf_C2H2"/>
</dbReference>
<dbReference type="SMART" id="SM00451">
    <property type="entry name" value="ZnF_U1"/>
    <property type="match status" value="3"/>
</dbReference>
<feature type="region of interest" description="Disordered" evidence="1">
    <location>
        <begin position="50"/>
        <end position="96"/>
    </location>
</feature>
<dbReference type="Proteomes" id="UP001652582">
    <property type="component" value="Chromosome 4"/>
</dbReference>
<evidence type="ECO:0000313" key="3">
    <source>
        <dbReference type="Proteomes" id="UP001652582"/>
    </source>
</evidence>
<accession>A0ABM3M8X0</accession>
<dbReference type="InterPro" id="IPR052644">
    <property type="entry name" value="ZMAT3"/>
</dbReference>
<dbReference type="PROSITE" id="PS00028">
    <property type="entry name" value="ZINC_FINGER_C2H2_1"/>
    <property type="match status" value="1"/>
</dbReference>
<evidence type="ECO:0000259" key="2">
    <source>
        <dbReference type="PROSITE" id="PS00028"/>
    </source>
</evidence>
<dbReference type="SUPFAM" id="SSF57667">
    <property type="entry name" value="beta-beta-alpha zinc fingers"/>
    <property type="match status" value="3"/>
</dbReference>
<feature type="domain" description="C2H2-type" evidence="2">
    <location>
        <begin position="331"/>
        <end position="353"/>
    </location>
</feature>
<sequence>MCTIYQQTNHSNIIKVCVYTLSLTCKPYNSNMATDTQDQNVVLIEDDDEMASENANEESNNQPNQNSKNNVGTQMAKRPPNQNKGPKNKKFFQNDRYNNAYGDYSGGYGPPGFGYGRNFTRPQFGPPPPLFPSGPGPQGPPHFMWGRGFGPQGPPMRRQPTDDRTVKYLARCGVGKEHLKNLPRDLLQLMEPEYCGICAQSFDSFATSRIHYISKNHLKTQKKWLNRQPDVGFRRGKEIALKARELYCELCDVHITSKSHSDSHYAGKPHRAIVEGRKNPKNPFLLQRGMADRVSQLIRREKKHLKAEGEVEEDENKKEKEMKNIQPELYCDICKTSVTCTEQMTMHLNGKRHLSKEKQHILKMMKGETDEANDESQEKDDEEEMEVGEGEEEEEKAEGENEAFVDDDWGNGSGTWEDAPTKNDDA</sequence>
<name>A0ABM3M8X0_BICAN</name>
<dbReference type="Gene3D" id="3.30.160.60">
    <property type="entry name" value="Classic Zinc Finger"/>
    <property type="match status" value="3"/>
</dbReference>